<dbReference type="EMBL" id="BAABJE010000030">
    <property type="protein sequence ID" value="GAA4806652.1"/>
    <property type="molecule type" value="Genomic_DNA"/>
</dbReference>
<protein>
    <recommendedName>
        <fullName evidence="4">Dicarboxylate transport domain-containing protein</fullName>
    </recommendedName>
</protein>
<keyword evidence="3" id="KW-1185">Reference proteome</keyword>
<evidence type="ECO:0000313" key="2">
    <source>
        <dbReference type="EMBL" id="GAA4806652.1"/>
    </source>
</evidence>
<evidence type="ECO:0008006" key="4">
    <source>
        <dbReference type="Google" id="ProtNLM"/>
    </source>
</evidence>
<keyword evidence="1" id="KW-0732">Signal</keyword>
<evidence type="ECO:0000313" key="3">
    <source>
        <dbReference type="Proteomes" id="UP001499959"/>
    </source>
</evidence>
<comment type="caution">
    <text evidence="2">The sequence shown here is derived from an EMBL/GenBank/DDBJ whole genome shotgun (WGS) entry which is preliminary data.</text>
</comment>
<feature type="signal peptide" evidence="1">
    <location>
        <begin position="1"/>
        <end position="25"/>
    </location>
</feature>
<dbReference type="RefSeq" id="WP_345304821.1">
    <property type="nucleotide sequence ID" value="NZ_BAABJE010000030.1"/>
</dbReference>
<feature type="chain" id="PRO_5046218276" description="Dicarboxylate transport domain-containing protein" evidence="1">
    <location>
        <begin position="26"/>
        <end position="680"/>
    </location>
</feature>
<evidence type="ECO:0000256" key="1">
    <source>
        <dbReference type="SAM" id="SignalP"/>
    </source>
</evidence>
<accession>A0ABP9CBA7</accession>
<gene>
    <name evidence="2" type="ORF">GCM10023307_36620</name>
</gene>
<name>A0ABP9CBA7_9GAMM</name>
<sequence length="680" mass="72536">MSSRILPILLSLALCAAFWPQTTQARTATASIARIATGLATLERVDVRLDWPAQADRGTLRLRVGTLDAPDLGYRFHDLVWQCPLRRDGAGGWRCDGDLRAGRGDPMRLGVDLGTAYTDVALRQGAARLEVHRQAAAPDDTRIDLVQVPMRWSQALLDRAWADGRFKNGLMDGRLVVSAPTGRPLRIAGPLTFQGVALETPDATIAAEGLGARFALDYRIAANEQRIALDGELRGGEFLFGSAYVALPKTPVALRIEAVGDDAGWRLPTLDWRDGGTLAARGQAAFASDGALRALDVEVSSDDLAPVTGRYLSGWLGSFGLGDLGLAGKLRSRLHLDATGLRGFDARFEAVDVREGGGMFRFDGLDGDVRFSGDAAVDSALRWRSGQLYGLDFGASTLALRSADGGIGLRAPATVPAVGGSLRFDRFQLRPPLGDRGVEANFGLTLDAIDIGTLANNLGWPAFRGTLSGTIPDARFAADRLVFEGGLEMRVFDGRVTVSSLAMERPFGVAPTLSADLALQDLDLLSVTEVFDFGSISGRLHGGIRELRLVDWTATAFDAELHTEKKRGVRQRISQRAVQNISSVGDASFVTTLQGQLIGLFDDFGYRRIGIACRLHNGVCEMAGLDGAAGSGSGADGFTIVEGAGVPRLNVVGFNRQVDWPTLVERLAAVGSGELSPVVE</sequence>
<dbReference type="Proteomes" id="UP001499959">
    <property type="component" value="Unassembled WGS sequence"/>
</dbReference>
<organism evidence="2 3">
    <name type="scientific">Lysobacter hankyongensis</name>
    <dbReference type="NCBI Taxonomy" id="1176535"/>
    <lineage>
        <taxon>Bacteria</taxon>
        <taxon>Pseudomonadati</taxon>
        <taxon>Pseudomonadota</taxon>
        <taxon>Gammaproteobacteria</taxon>
        <taxon>Lysobacterales</taxon>
        <taxon>Lysobacteraceae</taxon>
        <taxon>Lysobacter</taxon>
    </lineage>
</organism>
<reference evidence="3" key="1">
    <citation type="journal article" date="2019" name="Int. J. Syst. Evol. Microbiol.">
        <title>The Global Catalogue of Microorganisms (GCM) 10K type strain sequencing project: providing services to taxonomists for standard genome sequencing and annotation.</title>
        <authorList>
            <consortium name="The Broad Institute Genomics Platform"/>
            <consortium name="The Broad Institute Genome Sequencing Center for Infectious Disease"/>
            <person name="Wu L."/>
            <person name="Ma J."/>
        </authorList>
    </citation>
    <scope>NUCLEOTIDE SEQUENCE [LARGE SCALE GENOMIC DNA]</scope>
    <source>
        <strain evidence="3">JCM 18204</strain>
    </source>
</reference>
<proteinExistence type="predicted"/>